<sequence length="260" mass="28982">MGKQTKSGILVDPDQTFSPVFVLSDHHAAIDGPWHSHRRMQLVHVSSGVLTVLTKRARFVIPPQRAVWIEPGVEHRILSQKPFWLTTCYVEQHLFRIFDPSSVVIVDRLTDELLIAASDFGGNYPISGPEARLITVLLDRLSALDTTGGSLPEPSDIRLRRITDRLYENPAMADHLQTLSRQAAMTERTAARLFIKETGLTFGQWRKQLRLQISLKQIGEGASVTQAAFDVGYQDVSSFIAAFRTHFGVTPAKALKGKKA</sequence>
<gene>
    <name evidence="5" type="ORF">EV132_108196</name>
</gene>
<dbReference type="CDD" id="cd06124">
    <property type="entry name" value="cupin_NimR-like_N"/>
    <property type="match status" value="1"/>
</dbReference>
<dbReference type="EMBL" id="SMBH01000008">
    <property type="protein sequence ID" value="TCU14826.1"/>
    <property type="molecule type" value="Genomic_DNA"/>
</dbReference>
<dbReference type="InterPro" id="IPR018062">
    <property type="entry name" value="HTH_AraC-typ_CS"/>
</dbReference>
<dbReference type="SUPFAM" id="SSF46689">
    <property type="entry name" value="Homeodomain-like"/>
    <property type="match status" value="1"/>
</dbReference>
<dbReference type="GO" id="GO:0043565">
    <property type="term" value="F:sequence-specific DNA binding"/>
    <property type="evidence" value="ECO:0007669"/>
    <property type="project" value="InterPro"/>
</dbReference>
<proteinExistence type="predicted"/>
<dbReference type="Gene3D" id="1.10.10.60">
    <property type="entry name" value="Homeodomain-like"/>
    <property type="match status" value="1"/>
</dbReference>
<keyword evidence="3" id="KW-0804">Transcription</keyword>
<keyword evidence="2 5" id="KW-0238">DNA-binding</keyword>
<evidence type="ECO:0000256" key="2">
    <source>
        <dbReference type="ARBA" id="ARBA00023125"/>
    </source>
</evidence>
<dbReference type="SUPFAM" id="SSF51182">
    <property type="entry name" value="RmlC-like cupins"/>
    <property type="match status" value="1"/>
</dbReference>
<dbReference type="PANTHER" id="PTHR11019">
    <property type="entry name" value="HTH-TYPE TRANSCRIPTIONAL REGULATOR NIMR"/>
    <property type="match status" value="1"/>
</dbReference>
<dbReference type="InterPro" id="IPR011051">
    <property type="entry name" value="RmlC_Cupin_sf"/>
</dbReference>
<dbReference type="Proteomes" id="UP000294576">
    <property type="component" value="Unassembled WGS sequence"/>
</dbReference>
<dbReference type="InterPro" id="IPR018060">
    <property type="entry name" value="HTH_AraC"/>
</dbReference>
<dbReference type="RefSeq" id="WP_132563904.1">
    <property type="nucleotide sequence ID" value="NZ_SMBH01000008.1"/>
</dbReference>
<dbReference type="InterPro" id="IPR009057">
    <property type="entry name" value="Homeodomain-like_sf"/>
</dbReference>
<dbReference type="PROSITE" id="PS01124">
    <property type="entry name" value="HTH_ARAC_FAMILY_2"/>
    <property type="match status" value="1"/>
</dbReference>
<dbReference type="Pfam" id="PF02311">
    <property type="entry name" value="AraC_binding"/>
    <property type="match status" value="1"/>
</dbReference>
<evidence type="ECO:0000256" key="1">
    <source>
        <dbReference type="ARBA" id="ARBA00023015"/>
    </source>
</evidence>
<accession>A0A4R3QA00</accession>
<dbReference type="Gene3D" id="2.60.120.10">
    <property type="entry name" value="Jelly Rolls"/>
    <property type="match status" value="1"/>
</dbReference>
<evidence type="ECO:0000313" key="6">
    <source>
        <dbReference type="Proteomes" id="UP000294576"/>
    </source>
</evidence>
<dbReference type="AlphaFoldDB" id="A0A4R3QA00"/>
<evidence type="ECO:0000256" key="3">
    <source>
        <dbReference type="ARBA" id="ARBA00023163"/>
    </source>
</evidence>
<evidence type="ECO:0000259" key="4">
    <source>
        <dbReference type="PROSITE" id="PS01124"/>
    </source>
</evidence>
<keyword evidence="1" id="KW-0805">Transcription regulation</keyword>
<name>A0A4R3QA00_RHISU</name>
<protein>
    <submittedName>
        <fullName evidence="5">AraC-like DNA-binding protein</fullName>
    </submittedName>
</protein>
<dbReference type="InterPro" id="IPR014710">
    <property type="entry name" value="RmlC-like_jellyroll"/>
</dbReference>
<comment type="caution">
    <text evidence="5">The sequence shown here is derived from an EMBL/GenBank/DDBJ whole genome shotgun (WGS) entry which is preliminary data.</text>
</comment>
<dbReference type="GO" id="GO:0003700">
    <property type="term" value="F:DNA-binding transcription factor activity"/>
    <property type="evidence" value="ECO:0007669"/>
    <property type="project" value="InterPro"/>
</dbReference>
<reference evidence="5 6" key="1">
    <citation type="submission" date="2019-03" db="EMBL/GenBank/DDBJ databases">
        <title>Genomic Encyclopedia of Type Strains, Phase IV (KMG-V): Genome sequencing to study the core and pangenomes of soil and plant-associated prokaryotes.</title>
        <authorList>
            <person name="Whitman W."/>
        </authorList>
    </citation>
    <scope>NUCLEOTIDE SEQUENCE [LARGE SCALE GENOMIC DNA]</scope>
    <source>
        <strain evidence="5 6">Hc14</strain>
    </source>
</reference>
<dbReference type="PROSITE" id="PS00041">
    <property type="entry name" value="HTH_ARAC_FAMILY_1"/>
    <property type="match status" value="1"/>
</dbReference>
<organism evidence="5 6">
    <name type="scientific">Rhizobium sullae</name>
    <name type="common">Rhizobium hedysari</name>
    <dbReference type="NCBI Taxonomy" id="50338"/>
    <lineage>
        <taxon>Bacteria</taxon>
        <taxon>Pseudomonadati</taxon>
        <taxon>Pseudomonadota</taxon>
        <taxon>Alphaproteobacteria</taxon>
        <taxon>Hyphomicrobiales</taxon>
        <taxon>Rhizobiaceae</taxon>
        <taxon>Rhizobium/Agrobacterium group</taxon>
        <taxon>Rhizobium</taxon>
    </lineage>
</organism>
<dbReference type="Pfam" id="PF12833">
    <property type="entry name" value="HTH_18"/>
    <property type="match status" value="1"/>
</dbReference>
<feature type="domain" description="HTH araC/xylS-type" evidence="4">
    <location>
        <begin position="160"/>
        <end position="257"/>
    </location>
</feature>
<evidence type="ECO:0000313" key="5">
    <source>
        <dbReference type="EMBL" id="TCU14826.1"/>
    </source>
</evidence>
<dbReference type="InterPro" id="IPR003313">
    <property type="entry name" value="AraC-bd"/>
</dbReference>
<dbReference type="PANTHER" id="PTHR11019:SF159">
    <property type="entry name" value="TRANSCRIPTIONAL REGULATOR-RELATED"/>
    <property type="match status" value="1"/>
</dbReference>
<dbReference type="SMART" id="SM00342">
    <property type="entry name" value="HTH_ARAC"/>
    <property type="match status" value="1"/>
</dbReference>